<evidence type="ECO:0000256" key="1">
    <source>
        <dbReference type="SAM" id="MobiDB-lite"/>
    </source>
</evidence>
<evidence type="ECO:0000313" key="3">
    <source>
        <dbReference type="EMBL" id="AKU99059.1"/>
    </source>
</evidence>
<sequence>MRHASVLALLLCPTIACGSSDEEGASSIPSAAETPASDAGLGGSNEDAPPKAQLHAVRVSVKGLKGDGLVLENNGQDKLAVSTDGTSTFVIELTAGANYDVTVETQPKNPSQTCTVVDGKGAIESADVSVDVTCTTNQYTVGGTVTGLLGTGLVLHNGAEDLPVSGTTFSFTQKVIDGNAYDVTVTTSPEAPPQECEVTNGSGTVTGKDVTDVTVACVQRYFVDVTVGSDGNTGLRGSPWKTLTHALTAVPEGAVEIMVAPGNYDSAAGETFPLTLKSDVALIGDVPNKGKGAIATLLNGSGNYTFSGGSARAEFGSPNVAVVVPPGVTNAAVRGFDILDSTGMGIAVDDATLTFASMTISNVYSVALFAGNGAQVDVESSVINGGTVALFVCDETTKVRMRNTRVTATNNFGAVTVGFDKSPVTGANMDLGTAASPGGNTLLGGDTGVGLLLYPTSTVVQAVGNTWKANVQGADATGKYAASLVDGAIAVPLVPGNNFGIVTAQPGQGLQF</sequence>
<reference evidence="3 4" key="1">
    <citation type="submission" date="2015-08" db="EMBL/GenBank/DDBJ databases">
        <authorList>
            <person name="Babu N.S."/>
            <person name="Beckwith C.J."/>
            <person name="Beseler K.G."/>
            <person name="Brison A."/>
            <person name="Carone J.V."/>
            <person name="Caskin T.P."/>
            <person name="Diamond M."/>
            <person name="Durham M.E."/>
            <person name="Foxe J.M."/>
            <person name="Go M."/>
            <person name="Henderson B.A."/>
            <person name="Jones I.B."/>
            <person name="McGettigan J.A."/>
            <person name="Micheletti S.J."/>
            <person name="Nasrallah M.E."/>
            <person name="Ortiz D."/>
            <person name="Piller C.R."/>
            <person name="Privatt S.R."/>
            <person name="Schneider S.L."/>
            <person name="Sharp S."/>
            <person name="Smith T.C."/>
            <person name="Stanton J.D."/>
            <person name="Ullery H.E."/>
            <person name="Wilson R.J."/>
            <person name="Serrano M.G."/>
            <person name="Buck G."/>
            <person name="Lee V."/>
            <person name="Wang Y."/>
            <person name="Carvalho R."/>
            <person name="Voegtly L."/>
            <person name="Shi R."/>
            <person name="Duckworth R."/>
            <person name="Johnson A."/>
            <person name="Loviza R."/>
            <person name="Walstead R."/>
            <person name="Shah Z."/>
            <person name="Kiflezghi M."/>
            <person name="Wade K."/>
            <person name="Ball S.L."/>
            <person name="Bradley K.W."/>
            <person name="Asai D.J."/>
            <person name="Bowman C.A."/>
            <person name="Russell D.A."/>
            <person name="Pope W.H."/>
            <person name="Jacobs-Sera D."/>
            <person name="Hendrix R.W."/>
            <person name="Hatfull G.F."/>
        </authorList>
    </citation>
    <scope>NUCLEOTIDE SEQUENCE [LARGE SCALE GENOMIC DNA]</scope>
    <source>
        <strain evidence="3 4">DSM 27648</strain>
    </source>
</reference>
<evidence type="ECO:0000313" key="4">
    <source>
        <dbReference type="Proteomes" id="UP000064967"/>
    </source>
</evidence>
<dbReference type="Gene3D" id="2.160.20.10">
    <property type="entry name" value="Single-stranded right-handed beta-helix, Pectin lyase-like"/>
    <property type="match status" value="1"/>
</dbReference>
<evidence type="ECO:0000259" key="2">
    <source>
        <dbReference type="Pfam" id="PF07602"/>
    </source>
</evidence>
<dbReference type="Pfam" id="PF07602">
    <property type="entry name" value="DUF1565"/>
    <property type="match status" value="1"/>
</dbReference>
<feature type="region of interest" description="Disordered" evidence="1">
    <location>
        <begin position="22"/>
        <end position="51"/>
    </location>
</feature>
<organism evidence="3 4">
    <name type="scientific">Labilithrix luteola</name>
    <dbReference type="NCBI Taxonomy" id="1391654"/>
    <lineage>
        <taxon>Bacteria</taxon>
        <taxon>Pseudomonadati</taxon>
        <taxon>Myxococcota</taxon>
        <taxon>Polyangia</taxon>
        <taxon>Polyangiales</taxon>
        <taxon>Labilitrichaceae</taxon>
        <taxon>Labilithrix</taxon>
    </lineage>
</organism>
<dbReference type="EMBL" id="CP012333">
    <property type="protein sequence ID" value="AKU99059.1"/>
    <property type="molecule type" value="Genomic_DNA"/>
</dbReference>
<feature type="domain" description="DUF1565" evidence="2">
    <location>
        <begin position="227"/>
        <end position="468"/>
    </location>
</feature>
<dbReference type="InterPro" id="IPR011050">
    <property type="entry name" value="Pectin_lyase_fold/virulence"/>
</dbReference>
<accession>A0A0K1Q0X2</accession>
<proteinExistence type="predicted"/>
<protein>
    <recommendedName>
        <fullName evidence="2">DUF1565 domain-containing protein</fullName>
    </recommendedName>
</protein>
<dbReference type="SUPFAM" id="SSF51126">
    <property type="entry name" value="Pectin lyase-like"/>
    <property type="match status" value="1"/>
</dbReference>
<keyword evidence="4" id="KW-1185">Reference proteome</keyword>
<dbReference type="STRING" id="1391654.AKJ09_05723"/>
<dbReference type="AlphaFoldDB" id="A0A0K1Q0X2"/>
<dbReference type="KEGG" id="llu:AKJ09_05723"/>
<dbReference type="Proteomes" id="UP000064967">
    <property type="component" value="Chromosome"/>
</dbReference>
<dbReference type="InterPro" id="IPR011459">
    <property type="entry name" value="DUF1565"/>
</dbReference>
<dbReference type="InterPro" id="IPR012334">
    <property type="entry name" value="Pectin_lyas_fold"/>
</dbReference>
<name>A0A0K1Q0X2_9BACT</name>
<gene>
    <name evidence="3" type="ORF">AKJ09_05723</name>
</gene>